<evidence type="ECO:0000313" key="12">
    <source>
        <dbReference type="EMBL" id="TEA00905.1"/>
    </source>
</evidence>
<feature type="domain" description="2Fe-2S ferredoxin-type" evidence="9">
    <location>
        <begin position="259"/>
        <end position="346"/>
    </location>
</feature>
<keyword evidence="3" id="KW-0001">2Fe-2S</keyword>
<evidence type="ECO:0000256" key="7">
    <source>
        <dbReference type="ARBA" id="ARBA00023004"/>
    </source>
</evidence>
<dbReference type="AlphaFoldDB" id="A0A4R8SAJ4"/>
<evidence type="ECO:0000256" key="5">
    <source>
        <dbReference type="ARBA" id="ARBA00022827"/>
    </source>
</evidence>
<dbReference type="GO" id="GO:0016491">
    <property type="term" value="F:oxidoreductase activity"/>
    <property type="evidence" value="ECO:0007669"/>
    <property type="project" value="UniProtKB-KW"/>
</dbReference>
<dbReference type="PRINTS" id="PR00371">
    <property type="entry name" value="FPNCR"/>
</dbReference>
<name>A0A4R8SAJ4_9MYCO</name>
<protein>
    <submittedName>
        <fullName evidence="11">3-ketosteroid-9-alpha-hydroxylase reductase subunit</fullName>
        <ecNumber evidence="11">1.17.1.-</ecNumber>
    </submittedName>
</protein>
<keyword evidence="7" id="KW-0408">Iron</keyword>
<keyword evidence="4" id="KW-0479">Metal-binding</keyword>
<dbReference type="SUPFAM" id="SSF52343">
    <property type="entry name" value="Ferredoxin reductase-like, C-terminal NADP-linked domain"/>
    <property type="match status" value="1"/>
</dbReference>
<dbReference type="CDD" id="cd00207">
    <property type="entry name" value="fer2"/>
    <property type="match status" value="1"/>
</dbReference>
<keyword evidence="5" id="KW-0274">FAD</keyword>
<evidence type="ECO:0000256" key="6">
    <source>
        <dbReference type="ARBA" id="ARBA00023002"/>
    </source>
</evidence>
<accession>A0A4R8SAJ4</accession>
<dbReference type="PRINTS" id="PR00410">
    <property type="entry name" value="PHEHYDRXLASE"/>
</dbReference>
<keyword evidence="8" id="KW-0411">Iron-sulfur</keyword>
<keyword evidence="2" id="KW-0285">Flavoprotein</keyword>
<dbReference type="CDD" id="cd06214">
    <property type="entry name" value="PA_degradation_oxidoreductase_like"/>
    <property type="match status" value="1"/>
</dbReference>
<sequence>MNSRSHQLTVSEVIKETSDAISLVFQVPESLRHRFEYSPGQFLTLQIPSERTGSVARCYSLSTSPHCDDQPAVTVKRTHRGYASNWICDNVAVGTVVTVLEPSGTFIPRSLDHDVALLAAGSGITPIMSIVKSILAVGTGSAALLYANRDSSSVIFEGQLNELLSKYPGRLTVWHWLEEERGLPTAEVIIDMLGPYVDREIYLCGPSGFGTVAQAAAEHLQIPSQQIRHEEYRSLDTNPFEQLSSLPVESPRDGDTAIAEIEFEGQTYIFDWPRNQPLLDALLAEGLDPPYVCRESACGTCVCSVKSGRTRMLLNESLIDDELDAGLTLACQTLPESDRVHITFDQ</sequence>
<evidence type="ECO:0000313" key="13">
    <source>
        <dbReference type="Proteomes" id="UP000294844"/>
    </source>
</evidence>
<dbReference type="InterPro" id="IPR050415">
    <property type="entry name" value="MRET"/>
</dbReference>
<dbReference type="Pfam" id="PF00111">
    <property type="entry name" value="Fer2"/>
    <property type="match status" value="1"/>
</dbReference>
<evidence type="ECO:0000256" key="1">
    <source>
        <dbReference type="ARBA" id="ARBA00001974"/>
    </source>
</evidence>
<dbReference type="Pfam" id="PF00175">
    <property type="entry name" value="NAD_binding_1"/>
    <property type="match status" value="1"/>
</dbReference>
<dbReference type="RefSeq" id="WP_078304936.1">
    <property type="nucleotide sequence ID" value="NZ_PECK01000011.1"/>
</dbReference>
<evidence type="ECO:0000256" key="8">
    <source>
        <dbReference type="ARBA" id="ARBA00023014"/>
    </source>
</evidence>
<dbReference type="EMBL" id="PECM01000011">
    <property type="protein sequence ID" value="TEA00905.1"/>
    <property type="molecule type" value="Genomic_DNA"/>
</dbReference>
<dbReference type="PROSITE" id="PS51085">
    <property type="entry name" value="2FE2S_FER_2"/>
    <property type="match status" value="1"/>
</dbReference>
<evidence type="ECO:0000259" key="9">
    <source>
        <dbReference type="PROSITE" id="PS51085"/>
    </source>
</evidence>
<dbReference type="EC" id="1.17.1.-" evidence="11"/>
<dbReference type="Gene3D" id="3.40.50.80">
    <property type="entry name" value="Nucleotide-binding domain of ferredoxin-NADP reductase (FNR) module"/>
    <property type="match status" value="1"/>
</dbReference>
<dbReference type="Gene3D" id="3.10.20.30">
    <property type="match status" value="1"/>
</dbReference>
<dbReference type="InterPro" id="IPR008333">
    <property type="entry name" value="Cbr1-like_FAD-bd_dom"/>
</dbReference>
<evidence type="ECO:0000313" key="14">
    <source>
        <dbReference type="Proteomes" id="UP000295685"/>
    </source>
</evidence>
<dbReference type="EMBL" id="PECK01000011">
    <property type="protein sequence ID" value="TDZ91475.1"/>
    <property type="molecule type" value="Genomic_DNA"/>
</dbReference>
<dbReference type="Pfam" id="PF00970">
    <property type="entry name" value="FAD_binding_6"/>
    <property type="match status" value="1"/>
</dbReference>
<gene>
    <name evidence="11" type="primary">hmp_4</name>
    <name evidence="12" type="ORF">CCUG60883_04526</name>
    <name evidence="11" type="ORF">CCUG60885_04532</name>
</gene>
<dbReference type="GO" id="GO:0051537">
    <property type="term" value="F:2 iron, 2 sulfur cluster binding"/>
    <property type="evidence" value="ECO:0007669"/>
    <property type="project" value="UniProtKB-KW"/>
</dbReference>
<dbReference type="GO" id="GO:0046872">
    <property type="term" value="F:metal ion binding"/>
    <property type="evidence" value="ECO:0007669"/>
    <property type="project" value="UniProtKB-KW"/>
</dbReference>
<dbReference type="SUPFAM" id="SSF63380">
    <property type="entry name" value="Riboflavin synthase domain-like"/>
    <property type="match status" value="1"/>
</dbReference>
<organism evidence="11 14">
    <name type="scientific">Mycobacteroides salmoniphilum</name>
    <dbReference type="NCBI Taxonomy" id="404941"/>
    <lineage>
        <taxon>Bacteria</taxon>
        <taxon>Bacillati</taxon>
        <taxon>Actinomycetota</taxon>
        <taxon>Actinomycetes</taxon>
        <taxon>Mycobacteriales</taxon>
        <taxon>Mycobacteriaceae</taxon>
        <taxon>Mycobacteroides</taxon>
    </lineage>
</organism>
<proteinExistence type="predicted"/>
<reference evidence="13 14" key="1">
    <citation type="journal article" date="2019" name="Sci. Rep.">
        <title>Extended insight into the Mycobacterium chelonae-abscessus complex through whole genome sequencing of Mycobacterium salmoniphilum outbreak and Mycobacterium salmoniphilum-like strains.</title>
        <authorList>
            <person name="Behra P.R.K."/>
            <person name="Das S."/>
            <person name="Pettersson B.M.F."/>
            <person name="Shirreff L."/>
            <person name="DuCote T."/>
            <person name="Jacobsson K.G."/>
            <person name="Ennis D.G."/>
            <person name="Kirsebom L.A."/>
        </authorList>
    </citation>
    <scope>NUCLEOTIDE SEQUENCE [LARGE SCALE GENOMIC DNA]</scope>
    <source>
        <strain evidence="12 13">CCUG 60883</strain>
        <strain evidence="11 14">CCUG 60885</strain>
    </source>
</reference>
<keyword evidence="6 11" id="KW-0560">Oxidoreductase</keyword>
<dbReference type="PROSITE" id="PS51384">
    <property type="entry name" value="FAD_FR"/>
    <property type="match status" value="1"/>
</dbReference>
<evidence type="ECO:0000256" key="2">
    <source>
        <dbReference type="ARBA" id="ARBA00022630"/>
    </source>
</evidence>
<dbReference type="GO" id="GO:0050660">
    <property type="term" value="F:flavin adenine dinucleotide binding"/>
    <property type="evidence" value="ECO:0007669"/>
    <property type="project" value="TreeGrafter"/>
</dbReference>
<evidence type="ECO:0000256" key="4">
    <source>
        <dbReference type="ARBA" id="ARBA00022723"/>
    </source>
</evidence>
<dbReference type="Gene3D" id="2.40.30.10">
    <property type="entry name" value="Translation factors"/>
    <property type="match status" value="1"/>
</dbReference>
<evidence type="ECO:0000313" key="11">
    <source>
        <dbReference type="EMBL" id="TDZ91475.1"/>
    </source>
</evidence>
<feature type="domain" description="FAD-binding FR-type" evidence="10">
    <location>
        <begin position="3"/>
        <end position="109"/>
    </location>
</feature>
<comment type="caution">
    <text evidence="11">The sequence shown here is derived from an EMBL/GenBank/DDBJ whole genome shotgun (WGS) entry which is preliminary data.</text>
</comment>
<dbReference type="InterPro" id="IPR012675">
    <property type="entry name" value="Beta-grasp_dom_sf"/>
</dbReference>
<dbReference type="SUPFAM" id="SSF54292">
    <property type="entry name" value="2Fe-2S ferredoxin-like"/>
    <property type="match status" value="1"/>
</dbReference>
<dbReference type="Proteomes" id="UP000295685">
    <property type="component" value="Unassembled WGS sequence"/>
</dbReference>
<keyword evidence="13" id="KW-1185">Reference proteome</keyword>
<dbReference type="InterPro" id="IPR001041">
    <property type="entry name" value="2Fe-2S_ferredoxin-type"/>
</dbReference>
<dbReference type="InterPro" id="IPR039261">
    <property type="entry name" value="FNR_nucleotide-bd"/>
</dbReference>
<dbReference type="PANTHER" id="PTHR47354">
    <property type="entry name" value="NADH OXIDOREDUCTASE HCR"/>
    <property type="match status" value="1"/>
</dbReference>
<dbReference type="InterPro" id="IPR001709">
    <property type="entry name" value="Flavoprot_Pyr_Nucl_cyt_Rdtase"/>
</dbReference>
<dbReference type="InterPro" id="IPR017927">
    <property type="entry name" value="FAD-bd_FR_type"/>
</dbReference>
<dbReference type="InterPro" id="IPR001433">
    <property type="entry name" value="OxRdtase_FAD/NAD-bd"/>
</dbReference>
<dbReference type="InterPro" id="IPR017938">
    <property type="entry name" value="Riboflavin_synthase-like_b-brl"/>
</dbReference>
<dbReference type="OrthoDB" id="9796486at2"/>
<comment type="cofactor">
    <cofactor evidence="1">
        <name>FAD</name>
        <dbReference type="ChEBI" id="CHEBI:57692"/>
    </cofactor>
</comment>
<dbReference type="Proteomes" id="UP000294844">
    <property type="component" value="Unassembled WGS sequence"/>
</dbReference>
<evidence type="ECO:0000259" key="10">
    <source>
        <dbReference type="PROSITE" id="PS51384"/>
    </source>
</evidence>
<dbReference type="InterPro" id="IPR036010">
    <property type="entry name" value="2Fe-2S_ferredoxin-like_sf"/>
</dbReference>
<dbReference type="PANTHER" id="PTHR47354:SF8">
    <property type="entry name" value="1,2-PHENYLACETYL-COA EPOXIDASE, SUBUNIT E"/>
    <property type="match status" value="1"/>
</dbReference>
<evidence type="ECO:0000256" key="3">
    <source>
        <dbReference type="ARBA" id="ARBA00022714"/>
    </source>
</evidence>